<dbReference type="Gene3D" id="2.60.40.2020">
    <property type="match status" value="1"/>
</dbReference>
<dbReference type="RefSeq" id="WP_051550799.1">
    <property type="nucleotide sequence ID" value="NZ_CAAAHN010000006.1"/>
</dbReference>
<keyword evidence="3" id="KW-1185">Reference proteome</keyword>
<feature type="domain" description="Proteinase inhibitor I42 chagasin" evidence="1">
    <location>
        <begin position="31"/>
        <end position="109"/>
    </location>
</feature>
<dbReference type="OrthoDB" id="670336at2"/>
<comment type="caution">
    <text evidence="2">The sequence shown here is derived from an EMBL/GenBank/DDBJ whole genome shotgun (WGS) entry which is preliminary data.</text>
</comment>
<protein>
    <submittedName>
        <fullName evidence="2">Secreted protein</fullName>
    </submittedName>
</protein>
<reference evidence="2 3" key="1">
    <citation type="submission" date="2015-11" db="EMBL/GenBank/DDBJ databases">
        <title>Genomic analysis of 38 Legionella species identifies large and diverse effector repertoires.</title>
        <authorList>
            <person name="Burstein D."/>
            <person name="Amaro F."/>
            <person name="Zusman T."/>
            <person name="Lifshitz Z."/>
            <person name="Cohen O."/>
            <person name="Gilbert J.A."/>
            <person name="Pupko T."/>
            <person name="Shuman H.A."/>
            <person name="Segal G."/>
        </authorList>
    </citation>
    <scope>NUCLEOTIDE SEQUENCE [LARGE SCALE GENOMIC DNA]</scope>
    <source>
        <strain evidence="2 3">ATCC 49504</strain>
    </source>
</reference>
<organism evidence="2 3">
    <name type="scientific">Legionella geestiana</name>
    <dbReference type="NCBI Taxonomy" id="45065"/>
    <lineage>
        <taxon>Bacteria</taxon>
        <taxon>Pseudomonadati</taxon>
        <taxon>Pseudomonadota</taxon>
        <taxon>Gammaproteobacteria</taxon>
        <taxon>Legionellales</taxon>
        <taxon>Legionellaceae</taxon>
        <taxon>Legionella</taxon>
    </lineage>
</organism>
<sequence length="125" mass="14117">MKILLRIFSLTMLLANAHAEPITMSVFSHAKALTISLPANPTTGYRWFLRSWNTQILTLADHHFEAQNNGLMGAPGAMHYRFALQPGKSWPAQLHFMFEYNRPFEKGSGMMQEVVVNRVEAAAVQ</sequence>
<dbReference type="Proteomes" id="UP000054785">
    <property type="component" value="Unassembled WGS sequence"/>
</dbReference>
<evidence type="ECO:0000313" key="2">
    <source>
        <dbReference type="EMBL" id="KTC98496.1"/>
    </source>
</evidence>
<evidence type="ECO:0000313" key="3">
    <source>
        <dbReference type="Proteomes" id="UP000054785"/>
    </source>
</evidence>
<dbReference type="InterPro" id="IPR036331">
    <property type="entry name" value="Chagasin-like_sf"/>
</dbReference>
<evidence type="ECO:0000259" key="1">
    <source>
        <dbReference type="Pfam" id="PF09394"/>
    </source>
</evidence>
<gene>
    <name evidence="2" type="ORF">Lgee_1573</name>
</gene>
<dbReference type="SUPFAM" id="SSF141066">
    <property type="entry name" value="ICP-like"/>
    <property type="match status" value="1"/>
</dbReference>
<dbReference type="InterPro" id="IPR018990">
    <property type="entry name" value="Prot_inh_I42_chagasin"/>
</dbReference>
<dbReference type="Pfam" id="PF09394">
    <property type="entry name" value="Inhibitor_I42"/>
    <property type="match status" value="1"/>
</dbReference>
<accession>A0A0W0TSK3</accession>
<dbReference type="AlphaFoldDB" id="A0A0W0TSK3"/>
<dbReference type="EMBL" id="LNYC01000063">
    <property type="protein sequence ID" value="KTC98496.1"/>
    <property type="molecule type" value="Genomic_DNA"/>
</dbReference>
<name>A0A0W0TSK3_9GAMM</name>
<proteinExistence type="predicted"/>
<dbReference type="PATRIC" id="fig|45065.4.peg.1707"/>